<sequence>MKAAYKLNYFFITLPAALALFGLIEEKFLYYSLLSFIPLGLYQIVITIRLASVLSTNVHYQIYVIGVHLFFILAVTLDFWWDYLEPNSEIFYGIPPLLAIYFSFILYQKSRKL</sequence>
<gene>
    <name evidence="2" type="ORF">GV828_00135</name>
</gene>
<comment type="caution">
    <text evidence="2">The sequence shown here is derived from an EMBL/GenBank/DDBJ whole genome shotgun (WGS) entry which is preliminary data.</text>
</comment>
<keyword evidence="3" id="KW-1185">Reference proteome</keyword>
<feature type="transmembrane region" description="Helical" evidence="1">
    <location>
        <begin position="90"/>
        <end position="107"/>
    </location>
</feature>
<feature type="transmembrane region" description="Helical" evidence="1">
    <location>
        <begin position="30"/>
        <end position="50"/>
    </location>
</feature>
<accession>A0ABW9Z663</accession>
<evidence type="ECO:0000313" key="3">
    <source>
        <dbReference type="Proteomes" id="UP000798602"/>
    </source>
</evidence>
<dbReference type="Proteomes" id="UP000798602">
    <property type="component" value="Unassembled WGS sequence"/>
</dbReference>
<reference evidence="3" key="1">
    <citation type="submission" date="2020-01" db="EMBL/GenBank/DDBJ databases">
        <title>Sphingomonas sp. strain CSW-10.</title>
        <authorList>
            <person name="Chen W.-M."/>
        </authorList>
    </citation>
    <scope>NUCLEOTIDE SEQUENCE [LARGE SCALE GENOMIC DNA]</scope>
    <source>
        <strain evidence="3">NST-5</strain>
    </source>
</reference>
<keyword evidence="1" id="KW-0472">Membrane</keyword>
<dbReference type="RefSeq" id="WP_166535444.1">
    <property type="nucleotide sequence ID" value="NZ_JAABLM010000001.1"/>
</dbReference>
<evidence type="ECO:0000313" key="2">
    <source>
        <dbReference type="EMBL" id="NBL63605.1"/>
    </source>
</evidence>
<protein>
    <submittedName>
        <fullName evidence="2">Uncharacterized protein</fullName>
    </submittedName>
</protein>
<dbReference type="EMBL" id="JAABLM010000001">
    <property type="protein sequence ID" value="NBL63605.1"/>
    <property type="molecule type" value="Genomic_DNA"/>
</dbReference>
<name>A0ABW9Z663_9FLAO</name>
<keyword evidence="1" id="KW-0812">Transmembrane</keyword>
<organism evidence="2 3">
    <name type="scientific">Flavobacterium ichthyis</name>
    <dbReference type="NCBI Taxonomy" id="2698827"/>
    <lineage>
        <taxon>Bacteria</taxon>
        <taxon>Pseudomonadati</taxon>
        <taxon>Bacteroidota</taxon>
        <taxon>Flavobacteriia</taxon>
        <taxon>Flavobacteriales</taxon>
        <taxon>Flavobacteriaceae</taxon>
        <taxon>Flavobacterium</taxon>
    </lineage>
</organism>
<evidence type="ECO:0000256" key="1">
    <source>
        <dbReference type="SAM" id="Phobius"/>
    </source>
</evidence>
<keyword evidence="1" id="KW-1133">Transmembrane helix</keyword>
<feature type="transmembrane region" description="Helical" evidence="1">
    <location>
        <begin position="7"/>
        <end position="24"/>
    </location>
</feature>
<proteinExistence type="predicted"/>
<feature type="transmembrane region" description="Helical" evidence="1">
    <location>
        <begin position="62"/>
        <end position="84"/>
    </location>
</feature>